<dbReference type="Proteomes" id="UP000327013">
    <property type="component" value="Unassembled WGS sequence"/>
</dbReference>
<keyword evidence="3" id="KW-1185">Reference proteome</keyword>
<sequence length="121" mass="14384">MAARRARSRTASHPNPCAGTASPAAIHRSCACYLGRRAMRKKTWGKDNRQPMISWRRRTLRHWLSSFQAAIVPRDDSRCFKVYWTRCFSILDDNFHVIELEHQSIVRLVFESRLWRKHVRF</sequence>
<reference evidence="2 3" key="1">
    <citation type="submission" date="2019-06" db="EMBL/GenBank/DDBJ databases">
        <title>A chromosomal-level reference genome of Carpinus fangiana (Coryloideae, Betulaceae).</title>
        <authorList>
            <person name="Yang X."/>
            <person name="Wang Z."/>
            <person name="Zhang L."/>
            <person name="Hao G."/>
            <person name="Liu J."/>
            <person name="Yang Y."/>
        </authorList>
    </citation>
    <scope>NUCLEOTIDE SEQUENCE [LARGE SCALE GENOMIC DNA]</scope>
    <source>
        <strain evidence="2">Cfa_2016G</strain>
        <tissue evidence="2">Leaf</tissue>
    </source>
</reference>
<organism evidence="2 3">
    <name type="scientific">Carpinus fangiana</name>
    <dbReference type="NCBI Taxonomy" id="176857"/>
    <lineage>
        <taxon>Eukaryota</taxon>
        <taxon>Viridiplantae</taxon>
        <taxon>Streptophyta</taxon>
        <taxon>Embryophyta</taxon>
        <taxon>Tracheophyta</taxon>
        <taxon>Spermatophyta</taxon>
        <taxon>Magnoliopsida</taxon>
        <taxon>eudicotyledons</taxon>
        <taxon>Gunneridae</taxon>
        <taxon>Pentapetalae</taxon>
        <taxon>rosids</taxon>
        <taxon>fabids</taxon>
        <taxon>Fagales</taxon>
        <taxon>Betulaceae</taxon>
        <taxon>Carpinus</taxon>
    </lineage>
</organism>
<name>A0A5N6L4V0_9ROSI</name>
<proteinExistence type="predicted"/>
<protein>
    <submittedName>
        <fullName evidence="2">Uncharacterized protein</fullName>
    </submittedName>
</protein>
<dbReference type="EMBL" id="VIBQ01000100">
    <property type="protein sequence ID" value="KAB8760606.1"/>
    <property type="molecule type" value="Genomic_DNA"/>
</dbReference>
<feature type="compositionally biased region" description="Basic residues" evidence="1">
    <location>
        <begin position="1"/>
        <end position="10"/>
    </location>
</feature>
<evidence type="ECO:0000256" key="1">
    <source>
        <dbReference type="SAM" id="MobiDB-lite"/>
    </source>
</evidence>
<evidence type="ECO:0000313" key="3">
    <source>
        <dbReference type="Proteomes" id="UP000327013"/>
    </source>
</evidence>
<dbReference type="AlphaFoldDB" id="A0A5N6L4V0"/>
<evidence type="ECO:0000313" key="2">
    <source>
        <dbReference type="EMBL" id="KAB8760606.1"/>
    </source>
</evidence>
<gene>
    <name evidence="2" type="ORF">FH972_026598</name>
</gene>
<feature type="region of interest" description="Disordered" evidence="1">
    <location>
        <begin position="1"/>
        <end position="22"/>
    </location>
</feature>
<comment type="caution">
    <text evidence="2">The sequence shown here is derived from an EMBL/GenBank/DDBJ whole genome shotgun (WGS) entry which is preliminary data.</text>
</comment>
<accession>A0A5N6L4V0</accession>